<sequence>MFRSALRSAAPRSARVVRAAPARRWASTSANHGSKSSDMTWAMGSAVVFGSAAAYLLLSGGDSHPAHVAVHQGTTHMKEFHDETNESKVPEDANTGVSAFKVDKGIAGRKEGVPQEKAAVPGEEESEKPVSGGRSSSSSSSSEKSSEPMEAADEGRMAEDIPAKEIEDSMHRADAIASPRAAMSQEAAGHGEGDNSSSSSSSSSTGGVAEGTMEAADEGRYAEDIPASEIEESLHQAEVVGVPRAAMDAEVTGNAIEERE</sequence>
<name>A0ACC2VWH0_9TREE</name>
<reference evidence="1" key="1">
    <citation type="submission" date="2023-04" db="EMBL/GenBank/DDBJ databases">
        <title>Draft Genome sequencing of Naganishia species isolated from polar environments using Oxford Nanopore Technology.</title>
        <authorList>
            <person name="Leo P."/>
            <person name="Venkateswaran K."/>
        </authorList>
    </citation>
    <scope>NUCLEOTIDE SEQUENCE</scope>
    <source>
        <strain evidence="1">MNA-CCFEE 5423</strain>
    </source>
</reference>
<protein>
    <submittedName>
        <fullName evidence="1">Uncharacterized protein</fullName>
    </submittedName>
</protein>
<dbReference type="EMBL" id="JASBWT010000007">
    <property type="protein sequence ID" value="KAJ9103212.1"/>
    <property type="molecule type" value="Genomic_DNA"/>
</dbReference>
<dbReference type="Proteomes" id="UP001227268">
    <property type="component" value="Unassembled WGS sequence"/>
</dbReference>
<proteinExistence type="predicted"/>
<keyword evidence="2" id="KW-1185">Reference proteome</keyword>
<gene>
    <name evidence="1" type="ORF">QFC21_002635</name>
</gene>
<evidence type="ECO:0000313" key="2">
    <source>
        <dbReference type="Proteomes" id="UP001227268"/>
    </source>
</evidence>
<organism evidence="1 2">
    <name type="scientific">Naganishia friedmannii</name>
    <dbReference type="NCBI Taxonomy" id="89922"/>
    <lineage>
        <taxon>Eukaryota</taxon>
        <taxon>Fungi</taxon>
        <taxon>Dikarya</taxon>
        <taxon>Basidiomycota</taxon>
        <taxon>Agaricomycotina</taxon>
        <taxon>Tremellomycetes</taxon>
        <taxon>Filobasidiales</taxon>
        <taxon>Filobasidiaceae</taxon>
        <taxon>Naganishia</taxon>
    </lineage>
</organism>
<evidence type="ECO:0000313" key="1">
    <source>
        <dbReference type="EMBL" id="KAJ9103212.1"/>
    </source>
</evidence>
<accession>A0ACC2VWH0</accession>
<comment type="caution">
    <text evidence="1">The sequence shown here is derived from an EMBL/GenBank/DDBJ whole genome shotgun (WGS) entry which is preliminary data.</text>
</comment>